<evidence type="ECO:0000256" key="3">
    <source>
        <dbReference type="ARBA" id="ARBA00023125"/>
    </source>
</evidence>
<dbReference type="Proteomes" id="UP001201262">
    <property type="component" value="Unassembled WGS sequence"/>
</dbReference>
<dbReference type="RefSeq" id="XP_046067643.1">
    <property type="nucleotide sequence ID" value="XM_046221499.1"/>
</dbReference>
<dbReference type="SMART" id="SM00066">
    <property type="entry name" value="GAL4"/>
    <property type="match status" value="1"/>
</dbReference>
<evidence type="ECO:0000259" key="6">
    <source>
        <dbReference type="PROSITE" id="PS50048"/>
    </source>
</evidence>
<accession>A0AAD4PSK5</accession>
<keyword evidence="8" id="KW-1185">Reference proteome</keyword>
<dbReference type="GO" id="GO:0000981">
    <property type="term" value="F:DNA-binding transcription factor activity, RNA polymerase II-specific"/>
    <property type="evidence" value="ECO:0007669"/>
    <property type="project" value="InterPro"/>
</dbReference>
<proteinExistence type="predicted"/>
<reference evidence="7" key="1">
    <citation type="submission" date="2021-12" db="EMBL/GenBank/DDBJ databases">
        <title>Convergent genome expansion in fungi linked to evolution of root-endophyte symbiosis.</title>
        <authorList>
            <consortium name="DOE Joint Genome Institute"/>
            <person name="Ke Y.-H."/>
            <person name="Bonito G."/>
            <person name="Liao H.-L."/>
            <person name="Looney B."/>
            <person name="Rojas-Flechas A."/>
            <person name="Nash J."/>
            <person name="Hameed K."/>
            <person name="Schadt C."/>
            <person name="Martin F."/>
            <person name="Crous P.W."/>
            <person name="Miettinen O."/>
            <person name="Magnuson J.K."/>
            <person name="Labbe J."/>
            <person name="Jacobson D."/>
            <person name="Doktycz M.J."/>
            <person name="Veneault-Fourrey C."/>
            <person name="Kuo A."/>
            <person name="Mondo S."/>
            <person name="Calhoun S."/>
            <person name="Riley R."/>
            <person name="Ohm R."/>
            <person name="LaButti K."/>
            <person name="Andreopoulos B."/>
            <person name="Pangilinan J."/>
            <person name="Nolan M."/>
            <person name="Tritt A."/>
            <person name="Clum A."/>
            <person name="Lipzen A."/>
            <person name="Daum C."/>
            <person name="Barry K."/>
            <person name="Grigoriev I.V."/>
            <person name="Vilgalys R."/>
        </authorList>
    </citation>
    <scope>NUCLEOTIDE SEQUENCE</scope>
    <source>
        <strain evidence="7">PMI_201</strain>
    </source>
</reference>
<evidence type="ECO:0000256" key="2">
    <source>
        <dbReference type="ARBA" id="ARBA00023015"/>
    </source>
</evidence>
<dbReference type="CDD" id="cd00067">
    <property type="entry name" value="GAL4"/>
    <property type="match status" value="1"/>
</dbReference>
<dbReference type="EMBL" id="JAJTJA010000012">
    <property type="protein sequence ID" value="KAH8691551.1"/>
    <property type="molecule type" value="Genomic_DNA"/>
</dbReference>
<dbReference type="PANTHER" id="PTHR37534">
    <property type="entry name" value="TRANSCRIPTIONAL ACTIVATOR PROTEIN UGA3"/>
    <property type="match status" value="1"/>
</dbReference>
<protein>
    <submittedName>
        <fullName evidence="7">Fungal-specific transcription factor domain-containing protein</fullName>
    </submittedName>
</protein>
<dbReference type="PROSITE" id="PS00463">
    <property type="entry name" value="ZN2_CY6_FUNGAL_1"/>
    <property type="match status" value="1"/>
</dbReference>
<comment type="subcellular location">
    <subcellularLocation>
        <location evidence="1">Nucleus</location>
    </subcellularLocation>
</comment>
<dbReference type="AlphaFoldDB" id="A0AAD4PSK5"/>
<dbReference type="PROSITE" id="PS50048">
    <property type="entry name" value="ZN2_CY6_FUNGAL_2"/>
    <property type="match status" value="1"/>
</dbReference>
<evidence type="ECO:0000313" key="7">
    <source>
        <dbReference type="EMBL" id="KAH8691551.1"/>
    </source>
</evidence>
<dbReference type="InterPro" id="IPR021858">
    <property type="entry name" value="Fun_TF"/>
</dbReference>
<dbReference type="InterPro" id="IPR001138">
    <property type="entry name" value="Zn2Cys6_DnaBD"/>
</dbReference>
<keyword evidence="2" id="KW-0805">Transcription regulation</keyword>
<dbReference type="GO" id="GO:0045944">
    <property type="term" value="P:positive regulation of transcription by RNA polymerase II"/>
    <property type="evidence" value="ECO:0007669"/>
    <property type="project" value="TreeGrafter"/>
</dbReference>
<name>A0AAD4PSK5_9EURO</name>
<keyword evidence="4" id="KW-0804">Transcription</keyword>
<dbReference type="GO" id="GO:0000976">
    <property type="term" value="F:transcription cis-regulatory region binding"/>
    <property type="evidence" value="ECO:0007669"/>
    <property type="project" value="TreeGrafter"/>
</dbReference>
<dbReference type="InterPro" id="IPR036864">
    <property type="entry name" value="Zn2-C6_fun-type_DNA-bd_sf"/>
</dbReference>
<dbReference type="GO" id="GO:0005634">
    <property type="term" value="C:nucleus"/>
    <property type="evidence" value="ECO:0007669"/>
    <property type="project" value="UniProtKB-SubCell"/>
</dbReference>
<dbReference type="Gene3D" id="4.10.240.10">
    <property type="entry name" value="Zn(2)-C6 fungal-type DNA-binding domain"/>
    <property type="match status" value="1"/>
</dbReference>
<evidence type="ECO:0000256" key="5">
    <source>
        <dbReference type="ARBA" id="ARBA00023242"/>
    </source>
</evidence>
<evidence type="ECO:0000256" key="4">
    <source>
        <dbReference type="ARBA" id="ARBA00023163"/>
    </source>
</evidence>
<evidence type="ECO:0000313" key="8">
    <source>
        <dbReference type="Proteomes" id="UP001201262"/>
    </source>
</evidence>
<keyword evidence="3" id="KW-0238">DNA-binding</keyword>
<comment type="caution">
    <text evidence="7">The sequence shown here is derived from an EMBL/GenBank/DDBJ whole genome shotgun (WGS) entry which is preliminary data.</text>
</comment>
<feature type="domain" description="Zn(2)-C6 fungal-type" evidence="6">
    <location>
        <begin position="20"/>
        <end position="48"/>
    </location>
</feature>
<dbReference type="GO" id="GO:0008270">
    <property type="term" value="F:zinc ion binding"/>
    <property type="evidence" value="ECO:0007669"/>
    <property type="project" value="InterPro"/>
</dbReference>
<dbReference type="Pfam" id="PF11951">
    <property type="entry name" value="Fungal_trans_2"/>
    <property type="match status" value="1"/>
</dbReference>
<dbReference type="SUPFAM" id="SSF57701">
    <property type="entry name" value="Zn2/Cys6 DNA-binding domain"/>
    <property type="match status" value="1"/>
</dbReference>
<keyword evidence="5" id="KW-0539">Nucleus</keyword>
<sequence length="512" mass="57396">MKTAAKRRAEANPAEKGKQGCWTCKRRKIGCDKGVPSCDNCRRTGRDCLGYSVRLVWPDQPDGRRRRLLFPPYDWYYCPPSLIVSYGSQFLNTTFDDLRQPSWPSINDIINRVIGAHPLSLRPSACLSSYPHLLGSEPSILQYCDRISRMISTIDTTNGFRSELIPMALASSSAASLALCNAILAVSAFHKCGVTAALPFKAKAVRCLSSSLSSETCGGAAIMNTQLATSMMLCVYSVFDETDGNWYSHLDGAKAMFYHLSAMSGGKLRYQFLYTWLIYHEVLGAFSQPLQHIQHKTSSIDLLTDVNFDKTAVIGSLGCSLEVLEAIHCLNKIRCAIMAGPPEITEALILERRLVSLTQCVDPIDSPPSQNVGAEERPKVLLTAELYRIAALLYHHRVHAYYLDRCKERNFYLKQAFQILCQLPICTSPWPLFVIASEAESDDQRLVILRILDRMDEARKIGNIFVLRDIIQSLWKQQDLAADCKTSGNQPGWSNSWDLLFLDSKMAVPWFI</sequence>
<dbReference type="PANTHER" id="PTHR37534:SF49">
    <property type="entry name" value="LYSINE BIOSYNTHESIS REGULATORY PROTEIN LYS14"/>
    <property type="match status" value="1"/>
</dbReference>
<dbReference type="Pfam" id="PF00172">
    <property type="entry name" value="Zn_clus"/>
    <property type="match status" value="1"/>
</dbReference>
<organism evidence="7 8">
    <name type="scientific">Talaromyces proteolyticus</name>
    <dbReference type="NCBI Taxonomy" id="1131652"/>
    <lineage>
        <taxon>Eukaryota</taxon>
        <taxon>Fungi</taxon>
        <taxon>Dikarya</taxon>
        <taxon>Ascomycota</taxon>
        <taxon>Pezizomycotina</taxon>
        <taxon>Eurotiomycetes</taxon>
        <taxon>Eurotiomycetidae</taxon>
        <taxon>Eurotiales</taxon>
        <taxon>Trichocomaceae</taxon>
        <taxon>Talaromyces</taxon>
        <taxon>Talaromyces sect. Bacilispori</taxon>
    </lineage>
</organism>
<gene>
    <name evidence="7" type="ORF">BGW36DRAFT_439319</name>
</gene>
<dbReference type="GeneID" id="70251786"/>
<evidence type="ECO:0000256" key="1">
    <source>
        <dbReference type="ARBA" id="ARBA00004123"/>
    </source>
</evidence>